<dbReference type="InterPro" id="IPR010158">
    <property type="entry name" value="Amidase_Cbmase"/>
</dbReference>
<proteinExistence type="inferred from homology"/>
<sequence>MNTLQINTERLLSFISEMAHIGAKSNGGCNRQALTEEDRLGRELFLTWCHAIGGVSRLDSMGNLFVRFEGTNPTKLPVLMGSHLDTQPSGGNFDGIYGVLAALEVMYTLNDTNQKLVHPVEIVVWSNEEGCRFTPAMSGSGVFSGKLKQSDIYQSVDDQGISYQEALIASAQMGTEECQSFPFSAALELHIEQGPILEAEQKSIGIVTGVQGMNWYQVTVSGETTHAGPTPMLMRKDPVQALMAILPKIYAKVSEYGEQARITIGKLTTIPSSTNTVPEHVIFSLDLRHPTQKVLDSMSKEVLNLCQDIPSIFNSNIEQLWASPAIEFDPRCIDVIRCASTQLNMDAMPIVSGAGHDSVYLSSLGPTGMIFVPCKDGISHNEKEHVEPEHLVSGANVLLHSLILLAEEKES</sequence>
<keyword evidence="2 4" id="KW-0378">Hydrolase</keyword>
<dbReference type="SUPFAM" id="SSF55031">
    <property type="entry name" value="Bacterial exopeptidase dimerisation domain"/>
    <property type="match status" value="1"/>
</dbReference>
<name>A0ABU9GPB5_9GAMM</name>
<dbReference type="NCBIfam" id="NF006771">
    <property type="entry name" value="PRK09290.1-5"/>
    <property type="match status" value="1"/>
</dbReference>
<evidence type="ECO:0000313" key="5">
    <source>
        <dbReference type="Proteomes" id="UP001369082"/>
    </source>
</evidence>
<evidence type="ECO:0000313" key="4">
    <source>
        <dbReference type="EMBL" id="MEL0629164.1"/>
    </source>
</evidence>
<dbReference type="PIRSF" id="PIRSF001235">
    <property type="entry name" value="Amidase_carbamoylase"/>
    <property type="match status" value="1"/>
</dbReference>
<dbReference type="InterPro" id="IPR036264">
    <property type="entry name" value="Bact_exopeptidase_dim_dom"/>
</dbReference>
<accession>A0ABU9GPB5</accession>
<dbReference type="RefSeq" id="WP_341597176.1">
    <property type="nucleotide sequence ID" value="NZ_JBAKAZ010000016.1"/>
</dbReference>
<evidence type="ECO:0000256" key="1">
    <source>
        <dbReference type="ARBA" id="ARBA00006153"/>
    </source>
</evidence>
<dbReference type="SUPFAM" id="SSF53187">
    <property type="entry name" value="Zn-dependent exopeptidases"/>
    <property type="match status" value="1"/>
</dbReference>
<dbReference type="Gene3D" id="3.40.630.10">
    <property type="entry name" value="Zn peptidases"/>
    <property type="match status" value="1"/>
</dbReference>
<dbReference type="Pfam" id="PF07687">
    <property type="entry name" value="M20_dimer"/>
    <property type="match status" value="1"/>
</dbReference>
<reference evidence="4 5" key="1">
    <citation type="submission" date="2024-02" db="EMBL/GenBank/DDBJ databases">
        <title>Bacteria isolated from the canopy kelp, Nereocystis luetkeana.</title>
        <authorList>
            <person name="Pfister C.A."/>
            <person name="Younker I.T."/>
            <person name="Light S.H."/>
        </authorList>
    </citation>
    <scope>NUCLEOTIDE SEQUENCE [LARGE SCALE GENOMIC DNA]</scope>
    <source>
        <strain evidence="4 5">TI.1.05</strain>
    </source>
</reference>
<evidence type="ECO:0000256" key="2">
    <source>
        <dbReference type="ARBA" id="ARBA00022801"/>
    </source>
</evidence>
<dbReference type="InterPro" id="IPR011650">
    <property type="entry name" value="Peptidase_M20_dimer"/>
</dbReference>
<feature type="domain" description="Peptidase M20 dimerisation" evidence="3">
    <location>
        <begin position="209"/>
        <end position="307"/>
    </location>
</feature>
<dbReference type="NCBIfam" id="TIGR01879">
    <property type="entry name" value="hydantase"/>
    <property type="match status" value="1"/>
</dbReference>
<organism evidence="4 5">
    <name type="scientific">Psychromonas aquatilis</name>
    <dbReference type="NCBI Taxonomy" id="2005072"/>
    <lineage>
        <taxon>Bacteria</taxon>
        <taxon>Pseudomonadati</taxon>
        <taxon>Pseudomonadota</taxon>
        <taxon>Gammaproteobacteria</taxon>
        <taxon>Alteromonadales</taxon>
        <taxon>Psychromonadaceae</taxon>
        <taxon>Psychromonas</taxon>
    </lineage>
</organism>
<dbReference type="Proteomes" id="UP001369082">
    <property type="component" value="Unassembled WGS sequence"/>
</dbReference>
<dbReference type="CDD" id="cd03884">
    <property type="entry name" value="M20_bAS"/>
    <property type="match status" value="1"/>
</dbReference>
<dbReference type="PANTHER" id="PTHR32494">
    <property type="entry name" value="ALLANTOATE DEIMINASE-RELATED"/>
    <property type="match status" value="1"/>
</dbReference>
<comment type="similarity">
    <text evidence="1">Belongs to the peptidase M20 family.</text>
</comment>
<dbReference type="EMBL" id="JBAKAZ010000016">
    <property type="protein sequence ID" value="MEL0629164.1"/>
    <property type="molecule type" value="Genomic_DNA"/>
</dbReference>
<dbReference type="Gene3D" id="3.30.70.360">
    <property type="match status" value="1"/>
</dbReference>
<evidence type="ECO:0000259" key="3">
    <source>
        <dbReference type="Pfam" id="PF07687"/>
    </source>
</evidence>
<gene>
    <name evidence="4" type="ORF">V6256_06045</name>
</gene>
<dbReference type="NCBIfam" id="NF006769">
    <property type="entry name" value="PRK09290.1-3"/>
    <property type="match status" value="1"/>
</dbReference>
<protein>
    <submittedName>
        <fullName evidence="4">Zn-dependent hydrolase</fullName>
    </submittedName>
</protein>
<dbReference type="InterPro" id="IPR002933">
    <property type="entry name" value="Peptidase_M20"/>
</dbReference>
<comment type="caution">
    <text evidence="4">The sequence shown here is derived from an EMBL/GenBank/DDBJ whole genome shotgun (WGS) entry which is preliminary data.</text>
</comment>
<dbReference type="GO" id="GO:0016787">
    <property type="term" value="F:hydrolase activity"/>
    <property type="evidence" value="ECO:0007669"/>
    <property type="project" value="UniProtKB-KW"/>
</dbReference>
<keyword evidence="5" id="KW-1185">Reference proteome</keyword>
<dbReference type="PANTHER" id="PTHR32494:SF5">
    <property type="entry name" value="ALLANTOATE AMIDOHYDROLASE"/>
    <property type="match status" value="1"/>
</dbReference>
<dbReference type="Pfam" id="PF01546">
    <property type="entry name" value="Peptidase_M20"/>
    <property type="match status" value="1"/>
</dbReference>